<reference evidence="2" key="1">
    <citation type="submission" date="2011-02" db="EMBL/GenBank/DDBJ databases">
        <title>The complete genome of Planctomyces brasiliensis DSM 5305.</title>
        <authorList>
            <person name="Lucas S."/>
            <person name="Copeland A."/>
            <person name="Lapidus A."/>
            <person name="Bruce D."/>
            <person name="Goodwin L."/>
            <person name="Pitluck S."/>
            <person name="Kyrpides N."/>
            <person name="Mavromatis K."/>
            <person name="Pagani I."/>
            <person name="Ivanova N."/>
            <person name="Ovchinnikova G."/>
            <person name="Lu M."/>
            <person name="Detter J.C."/>
            <person name="Han C."/>
            <person name="Land M."/>
            <person name="Hauser L."/>
            <person name="Markowitz V."/>
            <person name="Cheng J.-F."/>
            <person name="Hugenholtz P."/>
            <person name="Woyke T."/>
            <person name="Wu D."/>
            <person name="Tindall B."/>
            <person name="Pomrenke H.G."/>
            <person name="Brambilla E."/>
            <person name="Klenk H.-P."/>
            <person name="Eisen J.A."/>
        </authorList>
    </citation>
    <scope>NUCLEOTIDE SEQUENCE [LARGE SCALE GENOMIC DNA]</scope>
    <source>
        <strain evidence="2">ATCC 49424 / DSM 5305 / JCM 21570 / NBRC 103401 / IFAM 1448</strain>
    </source>
</reference>
<dbReference type="eggNOG" id="ENOG502Z7IQ">
    <property type="taxonomic scope" value="Bacteria"/>
</dbReference>
<dbReference type="Pfam" id="PF13469">
    <property type="entry name" value="Sulfotransfer_3"/>
    <property type="match status" value="1"/>
</dbReference>
<dbReference type="RefSeq" id="WP_013627435.1">
    <property type="nucleotide sequence ID" value="NC_015174.1"/>
</dbReference>
<dbReference type="SUPFAM" id="SSF52540">
    <property type="entry name" value="P-loop containing nucleoside triphosphate hydrolases"/>
    <property type="match status" value="1"/>
</dbReference>
<dbReference type="STRING" id="756272.Plabr_1084"/>
<dbReference type="Proteomes" id="UP000006860">
    <property type="component" value="Chromosome"/>
</dbReference>
<keyword evidence="2" id="KW-1185">Reference proteome</keyword>
<evidence type="ECO:0000313" key="2">
    <source>
        <dbReference type="Proteomes" id="UP000006860"/>
    </source>
</evidence>
<evidence type="ECO:0000313" key="1">
    <source>
        <dbReference type="EMBL" id="ADY58702.1"/>
    </source>
</evidence>
<protein>
    <recommendedName>
        <fullName evidence="3">Sulfotransferase</fullName>
    </recommendedName>
</protein>
<accession>F0SKN2</accession>
<dbReference type="KEGG" id="pbs:Plabr_1084"/>
<dbReference type="InterPro" id="IPR052736">
    <property type="entry name" value="Stf3_sulfotransferase"/>
</dbReference>
<gene>
    <name evidence="1" type="ordered locus">Plabr_1084</name>
</gene>
<dbReference type="InterPro" id="IPR027417">
    <property type="entry name" value="P-loop_NTPase"/>
</dbReference>
<proteinExistence type="predicted"/>
<name>F0SKN2_RUBBR</name>
<dbReference type="EMBL" id="CP002546">
    <property type="protein sequence ID" value="ADY58702.1"/>
    <property type="molecule type" value="Genomic_DNA"/>
</dbReference>
<organism evidence="1 2">
    <name type="scientific">Rubinisphaera brasiliensis (strain ATCC 49424 / DSM 5305 / JCM 21570 / IAM 15109 / NBRC 103401 / IFAM 1448)</name>
    <name type="common">Planctomyces brasiliensis</name>
    <dbReference type="NCBI Taxonomy" id="756272"/>
    <lineage>
        <taxon>Bacteria</taxon>
        <taxon>Pseudomonadati</taxon>
        <taxon>Planctomycetota</taxon>
        <taxon>Planctomycetia</taxon>
        <taxon>Planctomycetales</taxon>
        <taxon>Planctomycetaceae</taxon>
        <taxon>Rubinisphaera</taxon>
    </lineage>
</organism>
<sequence length="375" mass="44571">MGKSTSTNKPVRHSQRGLVIWHGMRMRDFRKLRKVGAELHWSQLHRILPTLGMLPYNTVMEKVEGWRYEKKLAETEVKPPLFVLGHWRSGTTLLHNLLTLDDRFTYPNLYQCIFPHHFLSTEKAMAGLTSWLVPKRRPMDNMETGWKLPQEDELALLLTTTYSPYRNLAFQGHRERYEDYFDFKSADPQEREQWKAAMMRFMKKITLRTGKPIITKSPGHTYRVEILREMFPDAKFVYIHRHPYDVIRSTIHLRAVMFQTNALGKINLENHDELVYQAYEQCIRTYEEDKQNIPEGHLYELKYEEFEKDLLGHMHKVYDNLQLPDFEHVRPKIEQYVAGQKEYKKNVFPTDAALAEVVNTRMKFVLDKYGYDPVS</sequence>
<dbReference type="OrthoDB" id="9777890at2"/>
<dbReference type="Gene3D" id="3.40.50.300">
    <property type="entry name" value="P-loop containing nucleotide triphosphate hydrolases"/>
    <property type="match status" value="1"/>
</dbReference>
<dbReference type="HOGENOM" id="CLU_051167_0_0_0"/>
<dbReference type="PANTHER" id="PTHR36451:SF1">
    <property type="entry name" value="OMEGA-HYDROXY-BETA-DIHYDROMENAQUINONE-9 SULFOTRANSFERASE STF3"/>
    <property type="match status" value="1"/>
</dbReference>
<evidence type="ECO:0008006" key="3">
    <source>
        <dbReference type="Google" id="ProtNLM"/>
    </source>
</evidence>
<dbReference type="AlphaFoldDB" id="F0SKN2"/>
<dbReference type="PANTHER" id="PTHR36451">
    <property type="entry name" value="PAPS-DEPENDENT SULFOTRANSFERASE STF3"/>
    <property type="match status" value="1"/>
</dbReference>